<keyword evidence="2" id="KW-1185">Reference proteome</keyword>
<reference evidence="1 2" key="1">
    <citation type="submission" date="2018-06" db="EMBL/GenBank/DDBJ databases">
        <title>Genomic Encyclopedia of Archaeal and Bacterial Type Strains, Phase II (KMG-II): from individual species to whole genera.</title>
        <authorList>
            <person name="Goeker M."/>
        </authorList>
    </citation>
    <scope>NUCLEOTIDE SEQUENCE [LARGE SCALE GENOMIC DNA]</scope>
    <source>
        <strain evidence="1 2">DSM 22011</strain>
    </source>
</reference>
<protein>
    <submittedName>
        <fullName evidence="1">Uncharacterized protein</fullName>
    </submittedName>
</protein>
<organism evidence="1 2">
    <name type="scientific">Salipiger aestuarii</name>
    <dbReference type="NCBI Taxonomy" id="568098"/>
    <lineage>
        <taxon>Bacteria</taxon>
        <taxon>Pseudomonadati</taxon>
        <taxon>Pseudomonadota</taxon>
        <taxon>Alphaproteobacteria</taxon>
        <taxon>Rhodobacterales</taxon>
        <taxon>Roseobacteraceae</taxon>
        <taxon>Salipiger</taxon>
    </lineage>
</organism>
<evidence type="ECO:0000313" key="2">
    <source>
        <dbReference type="Proteomes" id="UP000249165"/>
    </source>
</evidence>
<sequence>MTLLDLRPMAGDLDRQVAEAQVRVPVTKSLRQDRLGKGETRRSAGLCNSVTRDCTPTESQS</sequence>
<name>A0A327Y1F2_9RHOB</name>
<dbReference type="AlphaFoldDB" id="A0A327Y1F2"/>
<gene>
    <name evidence="1" type="ORF">ATI53_103332</name>
</gene>
<dbReference type="Proteomes" id="UP000249165">
    <property type="component" value="Unassembled WGS sequence"/>
</dbReference>
<accession>A0A327Y1F2</accession>
<proteinExistence type="predicted"/>
<dbReference type="EMBL" id="QLMG01000033">
    <property type="protein sequence ID" value="RAK13886.1"/>
    <property type="molecule type" value="Genomic_DNA"/>
</dbReference>
<evidence type="ECO:0000313" key="1">
    <source>
        <dbReference type="EMBL" id="RAK13886.1"/>
    </source>
</evidence>
<comment type="caution">
    <text evidence="1">The sequence shown here is derived from an EMBL/GenBank/DDBJ whole genome shotgun (WGS) entry which is preliminary data.</text>
</comment>